<dbReference type="EMBL" id="BGZK01003034">
    <property type="protein sequence ID" value="GBP97962.1"/>
    <property type="molecule type" value="Genomic_DNA"/>
</dbReference>
<accession>A0A4C2ADS2</accession>
<dbReference type="AlphaFoldDB" id="A0A4C2ADS2"/>
<evidence type="ECO:0000313" key="2">
    <source>
        <dbReference type="Proteomes" id="UP000299102"/>
    </source>
</evidence>
<sequence>MMWKKKKSQGISQVPTYLSASGTAQSSLCGDSQPVKPHAFVLSVHSGLLRRLHAEPSLGFCTQGVLAPCECDTPHAPGARTALMDFYLLLDGGAAVHADASLTQVGERQMSHAAERGGRLCLFVARSALSLALQALNGTPQSECIQVPKYLTSNLPTEKEAGKDSPNFASPAFHRILGAPPSGGGWLNLPTDERESLVLPPPWTCRPVCDACFARPLTACLNAYSPSKHRMMSSKR</sequence>
<evidence type="ECO:0000313" key="1">
    <source>
        <dbReference type="EMBL" id="GBP97962.1"/>
    </source>
</evidence>
<keyword evidence="2" id="KW-1185">Reference proteome</keyword>
<name>A0A4C2ADS2_EUMVA</name>
<comment type="caution">
    <text evidence="1">The sequence shown here is derived from an EMBL/GenBank/DDBJ whole genome shotgun (WGS) entry which is preliminary data.</text>
</comment>
<proteinExistence type="predicted"/>
<gene>
    <name evidence="1" type="ORF">EVAR_100873_1</name>
</gene>
<dbReference type="Proteomes" id="UP000299102">
    <property type="component" value="Unassembled WGS sequence"/>
</dbReference>
<reference evidence="1 2" key="1">
    <citation type="journal article" date="2019" name="Commun. Biol.">
        <title>The bagworm genome reveals a unique fibroin gene that provides high tensile strength.</title>
        <authorList>
            <person name="Kono N."/>
            <person name="Nakamura H."/>
            <person name="Ohtoshi R."/>
            <person name="Tomita M."/>
            <person name="Numata K."/>
            <person name="Arakawa K."/>
        </authorList>
    </citation>
    <scope>NUCLEOTIDE SEQUENCE [LARGE SCALE GENOMIC DNA]</scope>
</reference>
<protein>
    <submittedName>
        <fullName evidence="1">Uncharacterized protein</fullName>
    </submittedName>
</protein>
<organism evidence="1 2">
    <name type="scientific">Eumeta variegata</name>
    <name type="common">Bagworm moth</name>
    <name type="synonym">Eumeta japonica</name>
    <dbReference type="NCBI Taxonomy" id="151549"/>
    <lineage>
        <taxon>Eukaryota</taxon>
        <taxon>Metazoa</taxon>
        <taxon>Ecdysozoa</taxon>
        <taxon>Arthropoda</taxon>
        <taxon>Hexapoda</taxon>
        <taxon>Insecta</taxon>
        <taxon>Pterygota</taxon>
        <taxon>Neoptera</taxon>
        <taxon>Endopterygota</taxon>
        <taxon>Lepidoptera</taxon>
        <taxon>Glossata</taxon>
        <taxon>Ditrysia</taxon>
        <taxon>Tineoidea</taxon>
        <taxon>Psychidae</taxon>
        <taxon>Oiketicinae</taxon>
        <taxon>Eumeta</taxon>
    </lineage>
</organism>